<dbReference type="InterPro" id="IPR000253">
    <property type="entry name" value="FHA_dom"/>
</dbReference>
<keyword evidence="2" id="KW-0067">ATP-binding</keyword>
<dbReference type="CDD" id="cd00060">
    <property type="entry name" value="FHA"/>
    <property type="match status" value="1"/>
</dbReference>
<evidence type="ECO:0000259" key="7">
    <source>
        <dbReference type="PROSITE" id="PS50006"/>
    </source>
</evidence>
<evidence type="ECO:0000256" key="1">
    <source>
        <dbReference type="ARBA" id="ARBA00022741"/>
    </source>
</evidence>
<evidence type="ECO:0000313" key="9">
    <source>
        <dbReference type="EMBL" id="WXA91822.1"/>
    </source>
</evidence>
<dbReference type="InterPro" id="IPR025662">
    <property type="entry name" value="Sigma_54_int_dom_ATP-bd_1"/>
</dbReference>
<keyword evidence="10" id="KW-1185">Reference proteome</keyword>
<dbReference type="PROSITE" id="PS50006">
    <property type="entry name" value="FHA_DOMAIN"/>
    <property type="match status" value="1"/>
</dbReference>
<dbReference type="SUPFAM" id="SSF49879">
    <property type="entry name" value="SMAD/FHA domain"/>
    <property type="match status" value="1"/>
</dbReference>
<dbReference type="InterPro" id="IPR027417">
    <property type="entry name" value="P-loop_NTPase"/>
</dbReference>
<dbReference type="PROSITE" id="PS00688">
    <property type="entry name" value="SIGMA54_INTERACT_3"/>
    <property type="match status" value="1"/>
</dbReference>
<feature type="domain" description="Sigma-54 factor interaction" evidence="8">
    <location>
        <begin position="138"/>
        <end position="368"/>
    </location>
</feature>
<organism evidence="9 10">
    <name type="scientific">Pendulispora brunnea</name>
    <dbReference type="NCBI Taxonomy" id="2905690"/>
    <lineage>
        <taxon>Bacteria</taxon>
        <taxon>Pseudomonadati</taxon>
        <taxon>Myxococcota</taxon>
        <taxon>Myxococcia</taxon>
        <taxon>Myxococcales</taxon>
        <taxon>Sorangiineae</taxon>
        <taxon>Pendulisporaceae</taxon>
        <taxon>Pendulispora</taxon>
    </lineage>
</organism>
<dbReference type="EMBL" id="CP089982">
    <property type="protein sequence ID" value="WXA91822.1"/>
    <property type="molecule type" value="Genomic_DNA"/>
</dbReference>
<keyword evidence="1" id="KW-0547">Nucleotide-binding</keyword>
<dbReference type="PROSITE" id="PS00675">
    <property type="entry name" value="SIGMA54_INTERACT_1"/>
    <property type="match status" value="1"/>
</dbReference>
<dbReference type="InterPro" id="IPR008984">
    <property type="entry name" value="SMAD_FHA_dom_sf"/>
</dbReference>
<dbReference type="PANTHER" id="PTHR32071:SF81">
    <property type="entry name" value="PROPIONATE CATABOLISM OPERON REGULATORY PROTEIN"/>
    <property type="match status" value="1"/>
</dbReference>
<dbReference type="Gene3D" id="3.40.50.300">
    <property type="entry name" value="P-loop containing nucleotide triphosphate hydrolases"/>
    <property type="match status" value="1"/>
</dbReference>
<dbReference type="PROSITE" id="PS00676">
    <property type="entry name" value="SIGMA54_INTERACT_2"/>
    <property type="match status" value="1"/>
</dbReference>
<dbReference type="InterPro" id="IPR025943">
    <property type="entry name" value="Sigma_54_int_dom_ATP-bd_2"/>
</dbReference>
<keyword evidence="5" id="KW-0804">Transcription</keyword>
<reference evidence="9 10" key="1">
    <citation type="submission" date="2021-12" db="EMBL/GenBank/DDBJ databases">
        <title>Discovery of the Pendulisporaceae a myxobacterial family with distinct sporulation behavior and unique specialized metabolism.</title>
        <authorList>
            <person name="Garcia R."/>
            <person name="Popoff A."/>
            <person name="Bader C.D."/>
            <person name="Loehr J."/>
            <person name="Walesch S."/>
            <person name="Walt C."/>
            <person name="Boldt J."/>
            <person name="Bunk B."/>
            <person name="Haeckl F.J.F.P.J."/>
            <person name="Gunesch A.P."/>
            <person name="Birkelbach J."/>
            <person name="Nuebel U."/>
            <person name="Pietschmann T."/>
            <person name="Bach T."/>
            <person name="Mueller R."/>
        </authorList>
    </citation>
    <scope>NUCLEOTIDE SEQUENCE [LARGE SCALE GENOMIC DNA]</scope>
    <source>
        <strain evidence="9 10">MSr12523</strain>
    </source>
</reference>
<dbReference type="Pfam" id="PF00158">
    <property type="entry name" value="Sigma54_activat"/>
    <property type="match status" value="1"/>
</dbReference>
<dbReference type="SMART" id="SM00382">
    <property type="entry name" value="AAA"/>
    <property type="match status" value="1"/>
</dbReference>
<proteinExistence type="predicted"/>
<dbReference type="Gene3D" id="1.10.10.60">
    <property type="entry name" value="Homeodomain-like"/>
    <property type="match status" value="1"/>
</dbReference>
<evidence type="ECO:0000259" key="8">
    <source>
        <dbReference type="PROSITE" id="PS50045"/>
    </source>
</evidence>
<dbReference type="Pfam" id="PF25601">
    <property type="entry name" value="AAA_lid_14"/>
    <property type="match status" value="1"/>
</dbReference>
<dbReference type="Pfam" id="PF02954">
    <property type="entry name" value="HTH_8"/>
    <property type="match status" value="1"/>
</dbReference>
<dbReference type="InterPro" id="IPR003593">
    <property type="entry name" value="AAA+_ATPase"/>
</dbReference>
<keyword evidence="4" id="KW-0238">DNA-binding</keyword>
<dbReference type="SUPFAM" id="SSF46689">
    <property type="entry name" value="Homeodomain-like"/>
    <property type="match status" value="1"/>
</dbReference>
<dbReference type="InterPro" id="IPR025944">
    <property type="entry name" value="Sigma_54_int_dom_CS"/>
</dbReference>
<dbReference type="Gene3D" id="2.60.200.20">
    <property type="match status" value="1"/>
</dbReference>
<evidence type="ECO:0000256" key="4">
    <source>
        <dbReference type="ARBA" id="ARBA00023125"/>
    </source>
</evidence>
<evidence type="ECO:0000256" key="2">
    <source>
        <dbReference type="ARBA" id="ARBA00022840"/>
    </source>
</evidence>
<dbReference type="SMART" id="SM00240">
    <property type="entry name" value="FHA"/>
    <property type="match status" value="1"/>
</dbReference>
<protein>
    <submittedName>
        <fullName evidence="9">Sigma 54-interacting transcriptional regulator</fullName>
    </submittedName>
</protein>
<dbReference type="Gene3D" id="1.10.8.60">
    <property type="match status" value="1"/>
</dbReference>
<accession>A0ABZ2K3P6</accession>
<dbReference type="InterPro" id="IPR058031">
    <property type="entry name" value="AAA_lid_NorR"/>
</dbReference>
<dbReference type="PANTHER" id="PTHR32071">
    <property type="entry name" value="TRANSCRIPTIONAL REGULATORY PROTEIN"/>
    <property type="match status" value="1"/>
</dbReference>
<evidence type="ECO:0000256" key="5">
    <source>
        <dbReference type="ARBA" id="ARBA00023163"/>
    </source>
</evidence>
<dbReference type="InterPro" id="IPR009057">
    <property type="entry name" value="Homeodomain-like_sf"/>
</dbReference>
<dbReference type="InterPro" id="IPR002197">
    <property type="entry name" value="HTH_Fis"/>
</dbReference>
<dbReference type="Pfam" id="PF00498">
    <property type="entry name" value="FHA"/>
    <property type="match status" value="1"/>
</dbReference>
<dbReference type="PRINTS" id="PR01590">
    <property type="entry name" value="HTHFIS"/>
</dbReference>
<sequence>MTAQRRIVVVGQARFASYALPEAGRVSVGRSEKSDVRIEDESISRKHARLHVGAGVVEIEDLGSVNGTRVRGDRLTTGQRVRLLPGEAFHVGNVMMVLVADGDGPRKPLQSSPDQVETRRAHAGTQGGAREPGARAMHVIEDPAMQALYEMASRIAAGNIHVLVLGETGVGKELVAETIHERSPRRTGPFVCLNCAALSEQLLEAELFGYERGAFTGAVQSKQGLLESAHGGTVFLDEVGEMPLALQAKLLRVLESRQLLRVGAVRPREVDVRFVAATNRDLQAAIQEGRFRSDLFFRLSGAKLVIPPLRERAVEIEPLARAFVQRAARDLGRAQAPRLTPEALNLLRAYSWPGNVRELRNFVERAVLLADGVELSAGHFPIAEMAAVIPTRGSNEPAPSSSEMSPASEREHILEVLRACAGNQSRAAKVLGIARSTLVARLDSYGVPRPRKT</sequence>
<feature type="domain" description="FHA" evidence="7">
    <location>
        <begin position="26"/>
        <end position="75"/>
    </location>
</feature>
<dbReference type="CDD" id="cd00009">
    <property type="entry name" value="AAA"/>
    <property type="match status" value="1"/>
</dbReference>
<evidence type="ECO:0000256" key="6">
    <source>
        <dbReference type="SAM" id="MobiDB-lite"/>
    </source>
</evidence>
<keyword evidence="3" id="KW-0805">Transcription regulation</keyword>
<dbReference type="SUPFAM" id="SSF52540">
    <property type="entry name" value="P-loop containing nucleoside triphosphate hydrolases"/>
    <property type="match status" value="1"/>
</dbReference>
<dbReference type="Proteomes" id="UP001379533">
    <property type="component" value="Chromosome"/>
</dbReference>
<gene>
    <name evidence="9" type="ORF">LZC95_35895</name>
</gene>
<dbReference type="InterPro" id="IPR002078">
    <property type="entry name" value="Sigma_54_int"/>
</dbReference>
<feature type="region of interest" description="Disordered" evidence="6">
    <location>
        <begin position="102"/>
        <end position="132"/>
    </location>
</feature>
<evidence type="ECO:0000313" key="10">
    <source>
        <dbReference type="Proteomes" id="UP001379533"/>
    </source>
</evidence>
<name>A0ABZ2K3P6_9BACT</name>
<evidence type="ECO:0000256" key="3">
    <source>
        <dbReference type="ARBA" id="ARBA00023015"/>
    </source>
</evidence>
<dbReference type="RefSeq" id="WP_394842440.1">
    <property type="nucleotide sequence ID" value="NZ_CP089982.1"/>
</dbReference>
<dbReference type="PROSITE" id="PS50045">
    <property type="entry name" value="SIGMA54_INTERACT_4"/>
    <property type="match status" value="1"/>
</dbReference>